<name>A0A8D0BPQ1_SALMN</name>
<keyword evidence="13" id="KW-1185">Reference proteome</keyword>
<dbReference type="GO" id="GO:0000122">
    <property type="term" value="P:negative regulation of transcription by RNA polymerase II"/>
    <property type="evidence" value="ECO:0007669"/>
    <property type="project" value="UniProtKB-ARBA"/>
</dbReference>
<reference evidence="12" key="1">
    <citation type="submission" date="2025-08" db="UniProtKB">
        <authorList>
            <consortium name="Ensembl"/>
        </authorList>
    </citation>
    <scope>IDENTIFICATION</scope>
</reference>
<feature type="domain" description="C2H2-type" evidence="10">
    <location>
        <begin position="433"/>
        <end position="460"/>
    </location>
</feature>
<dbReference type="InterPro" id="IPR038269">
    <property type="entry name" value="SCAN_sf"/>
</dbReference>
<organism evidence="12 13">
    <name type="scientific">Salvator merianae</name>
    <name type="common">Argentine black and white tegu</name>
    <name type="synonym">Tupinambis merianae</name>
    <dbReference type="NCBI Taxonomy" id="96440"/>
    <lineage>
        <taxon>Eukaryota</taxon>
        <taxon>Metazoa</taxon>
        <taxon>Chordata</taxon>
        <taxon>Craniata</taxon>
        <taxon>Vertebrata</taxon>
        <taxon>Euteleostomi</taxon>
        <taxon>Lepidosauria</taxon>
        <taxon>Squamata</taxon>
        <taxon>Bifurcata</taxon>
        <taxon>Unidentata</taxon>
        <taxon>Episquamata</taxon>
        <taxon>Laterata</taxon>
        <taxon>Teiioidea</taxon>
        <taxon>Teiidae</taxon>
        <taxon>Salvator</taxon>
    </lineage>
</organism>
<dbReference type="Proteomes" id="UP000694421">
    <property type="component" value="Unplaced"/>
</dbReference>
<dbReference type="OMA" id="HINIRPR"/>
<evidence type="ECO:0000256" key="7">
    <source>
        <dbReference type="ARBA" id="ARBA00023242"/>
    </source>
</evidence>
<evidence type="ECO:0000256" key="4">
    <source>
        <dbReference type="ARBA" id="ARBA00022771"/>
    </source>
</evidence>
<dbReference type="FunFam" id="3.30.160.60:FF:000557">
    <property type="entry name" value="zinc finger and SCAN domain-containing protein 29"/>
    <property type="match status" value="1"/>
</dbReference>
<dbReference type="FunFam" id="3.30.160.60:FF:000416">
    <property type="entry name" value="zinc finger protein 879 isoform X1"/>
    <property type="match status" value="1"/>
</dbReference>
<accession>A0A8D0BPQ1</accession>
<feature type="domain" description="C2H2-type" evidence="10">
    <location>
        <begin position="349"/>
        <end position="376"/>
    </location>
</feature>
<dbReference type="GO" id="GO:0003677">
    <property type="term" value="F:DNA binding"/>
    <property type="evidence" value="ECO:0007669"/>
    <property type="project" value="UniProtKB-KW"/>
</dbReference>
<evidence type="ECO:0000313" key="13">
    <source>
        <dbReference type="Proteomes" id="UP000694421"/>
    </source>
</evidence>
<dbReference type="Pfam" id="PF02023">
    <property type="entry name" value="SCAN"/>
    <property type="match status" value="1"/>
</dbReference>
<feature type="domain" description="C2H2-type" evidence="10">
    <location>
        <begin position="489"/>
        <end position="516"/>
    </location>
</feature>
<feature type="domain" description="C2H2-type" evidence="10">
    <location>
        <begin position="601"/>
        <end position="623"/>
    </location>
</feature>
<feature type="domain" description="SCAN box" evidence="11">
    <location>
        <begin position="148"/>
        <end position="226"/>
    </location>
</feature>
<dbReference type="PROSITE" id="PS00028">
    <property type="entry name" value="ZINC_FINGER_C2H2_1"/>
    <property type="match status" value="12"/>
</dbReference>
<feature type="domain" description="C2H2-type" evidence="10">
    <location>
        <begin position="405"/>
        <end position="432"/>
    </location>
</feature>
<keyword evidence="3" id="KW-0677">Repeat</keyword>
<dbReference type="FunFam" id="3.30.160.60:FF:001964">
    <property type="entry name" value="Zinc finger protein 547"/>
    <property type="match status" value="1"/>
</dbReference>
<dbReference type="Gene3D" id="1.10.4020.10">
    <property type="entry name" value="DNA breaking-rejoining enzymes"/>
    <property type="match status" value="1"/>
</dbReference>
<dbReference type="FunFam" id="3.30.160.60:FF:001630">
    <property type="entry name" value="Zinc finger protein 888"/>
    <property type="match status" value="1"/>
</dbReference>
<evidence type="ECO:0000256" key="3">
    <source>
        <dbReference type="ARBA" id="ARBA00022737"/>
    </source>
</evidence>
<dbReference type="CDD" id="cd07936">
    <property type="entry name" value="SCAN"/>
    <property type="match status" value="1"/>
</dbReference>
<feature type="domain" description="C2H2-type" evidence="10">
    <location>
        <begin position="293"/>
        <end position="320"/>
    </location>
</feature>
<dbReference type="FunFam" id="3.30.160.60:FF:002343">
    <property type="entry name" value="Zinc finger protein 33A"/>
    <property type="match status" value="3"/>
</dbReference>
<keyword evidence="6" id="KW-0238">DNA-binding</keyword>
<dbReference type="SMART" id="SM00431">
    <property type="entry name" value="SCAN"/>
    <property type="match status" value="1"/>
</dbReference>
<dbReference type="InterPro" id="IPR050331">
    <property type="entry name" value="Zinc_finger"/>
</dbReference>
<dbReference type="FunFam" id="3.30.160.60:FF:000912">
    <property type="entry name" value="Zinc finger protein 660"/>
    <property type="match status" value="1"/>
</dbReference>
<dbReference type="GeneTree" id="ENSGT01150000286952"/>
<reference evidence="12" key="2">
    <citation type="submission" date="2025-09" db="UniProtKB">
        <authorList>
            <consortium name="Ensembl"/>
        </authorList>
    </citation>
    <scope>IDENTIFICATION</scope>
</reference>
<dbReference type="PANTHER" id="PTHR16515">
    <property type="entry name" value="PR DOMAIN ZINC FINGER PROTEIN"/>
    <property type="match status" value="1"/>
</dbReference>
<proteinExistence type="predicted"/>
<feature type="domain" description="C2H2-type" evidence="10">
    <location>
        <begin position="545"/>
        <end position="572"/>
    </location>
</feature>
<dbReference type="AlphaFoldDB" id="A0A8D0BPQ1"/>
<evidence type="ECO:0000256" key="6">
    <source>
        <dbReference type="ARBA" id="ARBA00023125"/>
    </source>
</evidence>
<dbReference type="InterPro" id="IPR013087">
    <property type="entry name" value="Znf_C2H2_type"/>
</dbReference>
<feature type="domain" description="C2H2-type" evidence="10">
    <location>
        <begin position="377"/>
        <end position="404"/>
    </location>
</feature>
<evidence type="ECO:0000256" key="2">
    <source>
        <dbReference type="ARBA" id="ARBA00022723"/>
    </source>
</evidence>
<evidence type="ECO:0000313" key="12">
    <source>
        <dbReference type="Ensembl" id="ENSSMRP00000009236.1"/>
    </source>
</evidence>
<dbReference type="FunFam" id="3.30.160.60:FF:000624">
    <property type="entry name" value="zinc finger protein 697"/>
    <property type="match status" value="1"/>
</dbReference>
<evidence type="ECO:0000256" key="9">
    <source>
        <dbReference type="SAM" id="MobiDB-lite"/>
    </source>
</evidence>
<dbReference type="SUPFAM" id="SSF47353">
    <property type="entry name" value="Retrovirus capsid dimerization domain-like"/>
    <property type="match status" value="1"/>
</dbReference>
<dbReference type="PROSITE" id="PS50157">
    <property type="entry name" value="ZINC_FINGER_C2H2_2"/>
    <property type="match status" value="12"/>
</dbReference>
<feature type="domain" description="C2H2-type" evidence="10">
    <location>
        <begin position="517"/>
        <end position="544"/>
    </location>
</feature>
<dbReference type="Ensembl" id="ENSSMRT00000010762.1">
    <property type="protein sequence ID" value="ENSSMRP00000009236.1"/>
    <property type="gene ID" value="ENSSMRG00000007380.1"/>
</dbReference>
<keyword evidence="4 8" id="KW-0863">Zinc-finger</keyword>
<dbReference type="PANTHER" id="PTHR16515:SF49">
    <property type="entry name" value="GASTRULA ZINC FINGER PROTEIN XLCGF49.1-LIKE-RELATED"/>
    <property type="match status" value="1"/>
</dbReference>
<keyword evidence="7" id="KW-0539">Nucleus</keyword>
<dbReference type="FunFam" id="1.10.4020.10:FF:000001">
    <property type="entry name" value="zinc finger protein 263 isoform X1"/>
    <property type="match status" value="1"/>
</dbReference>
<keyword evidence="2" id="KW-0479">Metal-binding</keyword>
<feature type="region of interest" description="Disordered" evidence="9">
    <location>
        <begin position="233"/>
        <end position="254"/>
    </location>
</feature>
<dbReference type="InterPro" id="IPR003309">
    <property type="entry name" value="SCAN_dom"/>
</dbReference>
<dbReference type="PROSITE" id="PS50804">
    <property type="entry name" value="SCAN_BOX"/>
    <property type="match status" value="1"/>
</dbReference>
<dbReference type="FunFam" id="3.30.160.60:FF:000710">
    <property type="entry name" value="Zinc finger protein 768"/>
    <property type="match status" value="1"/>
</dbReference>
<feature type="domain" description="C2H2-type" evidence="10">
    <location>
        <begin position="573"/>
        <end position="600"/>
    </location>
</feature>
<evidence type="ECO:0000259" key="10">
    <source>
        <dbReference type="PROSITE" id="PS50157"/>
    </source>
</evidence>
<evidence type="ECO:0000259" key="11">
    <source>
        <dbReference type="PROSITE" id="PS50804"/>
    </source>
</evidence>
<dbReference type="SMART" id="SM00355">
    <property type="entry name" value="ZnF_C2H2"/>
    <property type="match status" value="12"/>
</dbReference>
<comment type="subcellular location">
    <subcellularLocation>
        <location evidence="1">Nucleus</location>
    </subcellularLocation>
</comment>
<dbReference type="GO" id="GO:0045595">
    <property type="term" value="P:regulation of cell differentiation"/>
    <property type="evidence" value="ECO:0007669"/>
    <property type="project" value="UniProtKB-ARBA"/>
</dbReference>
<protein>
    <submittedName>
        <fullName evidence="12">Uncharacterized protein</fullName>
    </submittedName>
</protein>
<feature type="domain" description="C2H2-type" evidence="10">
    <location>
        <begin position="461"/>
        <end position="488"/>
    </location>
</feature>
<dbReference type="SUPFAM" id="SSF57667">
    <property type="entry name" value="beta-beta-alpha zinc fingers"/>
    <property type="match status" value="6"/>
</dbReference>
<feature type="region of interest" description="Disordered" evidence="9">
    <location>
        <begin position="1"/>
        <end position="24"/>
    </location>
</feature>
<feature type="domain" description="C2H2-type" evidence="10">
    <location>
        <begin position="321"/>
        <end position="348"/>
    </location>
</feature>
<dbReference type="FunFam" id="3.30.160.60:FF:000925">
    <property type="entry name" value="Zinc finger protein 668"/>
    <property type="match status" value="1"/>
</dbReference>
<evidence type="ECO:0000256" key="1">
    <source>
        <dbReference type="ARBA" id="ARBA00004123"/>
    </source>
</evidence>
<dbReference type="GO" id="GO:0008270">
    <property type="term" value="F:zinc ion binding"/>
    <property type="evidence" value="ECO:0007669"/>
    <property type="project" value="UniProtKB-KW"/>
</dbReference>
<evidence type="ECO:0000256" key="5">
    <source>
        <dbReference type="ARBA" id="ARBA00022833"/>
    </source>
</evidence>
<sequence>MQEPSPVCPESGDGTGAGKSPQAIQAGAISELLRWATPQLGRTEKQEGMTAPGEAQWQEILKSMHSSHSGWVCSQLPELPPWEDLSTFERTANACQWPRGENLAKLVPNLSGEVVQAFNSLAARERGDYGKMKATILRGDVANTETQRQRFRQFRYQESEGPREVCSQLRELCHRWLEPENRTKEQILELLILEQFLTILPKEIQNQVRARGPGTCAQAVALAEGFLLREQQGGKREKQTVGTPHGGAANCSEVPRPLVNNRQRQTYKEARQQDNGTVSLSGAKFLGRAGQYCQCPDCGKRFRGEEELRAHGGIHRKDRPHACVQCGKRFTRPSGLAKHLKTHSGEKPYHCSQCPKSFIQMSHLTRHQRIHTGEKPHPCTECGKRFNCPSDLAKHQHIHTGEKPFRCAECGARFNQFSHLTRHQRIHTGEKPHACTECGETFSQRAHLISHQRIHTGERPYRCTFCQKCFSHLSALTVHKRIHMGQRPYGCPECGKRFIASSALTRHQRTHSEERPHTCDECGRRFNQLSHLHRHRRTHSGEKPHSCSECGKRFNQLSSLTRHQKIHTGEKPYPCDECERRFIRLADLTIHQRIHTGEKPYRCAECGRRFRQRQTLVKHQRLHPIANS</sequence>
<dbReference type="GO" id="GO:0005634">
    <property type="term" value="C:nucleus"/>
    <property type="evidence" value="ECO:0007669"/>
    <property type="project" value="UniProtKB-SubCell"/>
</dbReference>
<dbReference type="Gene3D" id="3.30.160.60">
    <property type="entry name" value="Classic Zinc Finger"/>
    <property type="match status" value="11"/>
</dbReference>
<dbReference type="InterPro" id="IPR036236">
    <property type="entry name" value="Znf_C2H2_sf"/>
</dbReference>
<evidence type="ECO:0000256" key="8">
    <source>
        <dbReference type="PROSITE-ProRule" id="PRU00042"/>
    </source>
</evidence>
<keyword evidence="5" id="KW-0862">Zinc</keyword>
<dbReference type="Pfam" id="PF00096">
    <property type="entry name" value="zf-C2H2"/>
    <property type="match status" value="11"/>
</dbReference>